<feature type="transmembrane region" description="Helical" evidence="1">
    <location>
        <begin position="20"/>
        <end position="39"/>
    </location>
</feature>
<evidence type="ECO:0000313" key="2">
    <source>
        <dbReference type="EMBL" id="KAA6340731.1"/>
    </source>
</evidence>
<reference evidence="2" key="1">
    <citation type="submission" date="2019-03" db="EMBL/GenBank/DDBJ databases">
        <title>Single cell metagenomics reveals metabolic interactions within the superorganism composed of flagellate Streblomastix strix and complex community of Bacteroidetes bacteria on its surface.</title>
        <authorList>
            <person name="Treitli S.C."/>
            <person name="Kolisko M."/>
            <person name="Husnik F."/>
            <person name="Keeling P."/>
            <person name="Hampl V."/>
        </authorList>
    </citation>
    <scope>NUCLEOTIDE SEQUENCE</scope>
    <source>
        <strain evidence="2">STM</strain>
    </source>
</reference>
<keyword evidence="1" id="KW-0812">Transmembrane</keyword>
<organism evidence="2">
    <name type="scientific">termite gut metagenome</name>
    <dbReference type="NCBI Taxonomy" id="433724"/>
    <lineage>
        <taxon>unclassified sequences</taxon>
        <taxon>metagenomes</taxon>
        <taxon>organismal metagenomes</taxon>
    </lineage>
</organism>
<dbReference type="EMBL" id="SNRY01000438">
    <property type="protein sequence ID" value="KAA6340731.1"/>
    <property type="molecule type" value="Genomic_DNA"/>
</dbReference>
<dbReference type="AlphaFoldDB" id="A0A5J4S666"/>
<evidence type="ECO:0000256" key="1">
    <source>
        <dbReference type="SAM" id="Phobius"/>
    </source>
</evidence>
<keyword evidence="1" id="KW-0472">Membrane</keyword>
<proteinExistence type="predicted"/>
<accession>A0A5J4S666</accession>
<sequence>MFLRKLQKSYICIVISKYIALLDSIGVGYDYIGYFYLYVNPLDSGFYLF</sequence>
<keyword evidence="1" id="KW-1133">Transmembrane helix</keyword>
<gene>
    <name evidence="2" type="ORF">EZS27_011414</name>
</gene>
<comment type="caution">
    <text evidence="2">The sequence shown here is derived from an EMBL/GenBank/DDBJ whole genome shotgun (WGS) entry which is preliminary data.</text>
</comment>
<name>A0A5J4S666_9ZZZZ</name>
<protein>
    <submittedName>
        <fullName evidence="2">Uncharacterized protein</fullName>
    </submittedName>
</protein>